<feature type="chain" id="PRO_5021770136" description="LysM domain-containing protein" evidence="2">
    <location>
        <begin position="23"/>
        <end position="177"/>
    </location>
</feature>
<sequence length="177" mass="17972">MFLTSSARLLALVAVSAGLVSCETGSTKSSSSVSDPYVSNYPADGGYNPYPGQPGHVSGGGSSVPSYETPVAPVEADPYAFHGSSSTPPRSTPTRSTASSSSSTPRKTVASSTKPKSSSTKSKSTAKKSTGSSTHTVAKGDTLYGLAIKNKTTVAKIKAANGLSGDLIRPGQKLKLR</sequence>
<gene>
    <name evidence="4" type="ORF">BGE01nite_11530</name>
</gene>
<evidence type="ECO:0000259" key="3">
    <source>
        <dbReference type="PROSITE" id="PS51782"/>
    </source>
</evidence>
<evidence type="ECO:0000256" key="2">
    <source>
        <dbReference type="SAM" id="SignalP"/>
    </source>
</evidence>
<dbReference type="InterPro" id="IPR018392">
    <property type="entry name" value="LysM"/>
</dbReference>
<dbReference type="OrthoDB" id="2152150at2"/>
<proteinExistence type="predicted"/>
<dbReference type="Gene3D" id="3.10.350.10">
    <property type="entry name" value="LysM domain"/>
    <property type="match status" value="1"/>
</dbReference>
<feature type="compositionally biased region" description="Low complexity" evidence="1">
    <location>
        <begin position="84"/>
        <end position="136"/>
    </location>
</feature>
<dbReference type="Pfam" id="PF01476">
    <property type="entry name" value="LysM"/>
    <property type="match status" value="1"/>
</dbReference>
<dbReference type="RefSeq" id="WP_146849352.1">
    <property type="nucleotide sequence ID" value="NZ_BKAG01000006.1"/>
</dbReference>
<dbReference type="CDD" id="cd00118">
    <property type="entry name" value="LysM"/>
    <property type="match status" value="1"/>
</dbReference>
<dbReference type="PANTHER" id="PTHR33734:SF22">
    <property type="entry name" value="MEMBRANE-BOUND LYTIC MUREIN TRANSGLYCOSYLASE D"/>
    <property type="match status" value="1"/>
</dbReference>
<reference evidence="4 5" key="1">
    <citation type="submission" date="2019-07" db="EMBL/GenBank/DDBJ databases">
        <title>Whole genome shotgun sequence of Brevifollis gellanilyticus NBRC 108608.</title>
        <authorList>
            <person name="Hosoyama A."/>
            <person name="Uohara A."/>
            <person name="Ohji S."/>
            <person name="Ichikawa N."/>
        </authorList>
    </citation>
    <scope>NUCLEOTIDE SEQUENCE [LARGE SCALE GENOMIC DNA]</scope>
    <source>
        <strain evidence="4 5">NBRC 108608</strain>
    </source>
</reference>
<feature type="compositionally biased region" description="Low complexity" evidence="1">
    <location>
        <begin position="24"/>
        <end position="39"/>
    </location>
</feature>
<feature type="signal peptide" evidence="2">
    <location>
        <begin position="1"/>
        <end position="22"/>
    </location>
</feature>
<evidence type="ECO:0000313" key="4">
    <source>
        <dbReference type="EMBL" id="GEP41862.1"/>
    </source>
</evidence>
<dbReference type="SUPFAM" id="SSF54106">
    <property type="entry name" value="LysM domain"/>
    <property type="match status" value="1"/>
</dbReference>
<dbReference type="PANTHER" id="PTHR33734">
    <property type="entry name" value="LYSM DOMAIN-CONTAINING GPI-ANCHORED PROTEIN 2"/>
    <property type="match status" value="1"/>
</dbReference>
<dbReference type="AlphaFoldDB" id="A0A512M550"/>
<dbReference type="EMBL" id="BKAG01000006">
    <property type="protein sequence ID" value="GEP41862.1"/>
    <property type="molecule type" value="Genomic_DNA"/>
</dbReference>
<comment type="caution">
    <text evidence="4">The sequence shown here is derived from an EMBL/GenBank/DDBJ whole genome shotgun (WGS) entry which is preliminary data.</text>
</comment>
<evidence type="ECO:0000313" key="5">
    <source>
        <dbReference type="Proteomes" id="UP000321577"/>
    </source>
</evidence>
<keyword evidence="2" id="KW-0732">Signal</keyword>
<evidence type="ECO:0000256" key="1">
    <source>
        <dbReference type="SAM" id="MobiDB-lite"/>
    </source>
</evidence>
<accession>A0A512M550</accession>
<name>A0A512M550_9BACT</name>
<keyword evidence="5" id="KW-1185">Reference proteome</keyword>
<organism evidence="4 5">
    <name type="scientific">Brevifollis gellanilyticus</name>
    <dbReference type="NCBI Taxonomy" id="748831"/>
    <lineage>
        <taxon>Bacteria</taxon>
        <taxon>Pseudomonadati</taxon>
        <taxon>Verrucomicrobiota</taxon>
        <taxon>Verrucomicrobiia</taxon>
        <taxon>Verrucomicrobiales</taxon>
        <taxon>Verrucomicrobiaceae</taxon>
    </lineage>
</organism>
<dbReference type="Proteomes" id="UP000321577">
    <property type="component" value="Unassembled WGS sequence"/>
</dbReference>
<protein>
    <recommendedName>
        <fullName evidence="3">LysM domain-containing protein</fullName>
    </recommendedName>
</protein>
<dbReference type="PROSITE" id="PS51782">
    <property type="entry name" value="LYSM"/>
    <property type="match status" value="1"/>
</dbReference>
<feature type="region of interest" description="Disordered" evidence="1">
    <location>
        <begin position="24"/>
        <end position="145"/>
    </location>
</feature>
<feature type="domain" description="LysM" evidence="3">
    <location>
        <begin position="133"/>
        <end position="176"/>
    </location>
</feature>
<dbReference type="SMART" id="SM00257">
    <property type="entry name" value="LysM"/>
    <property type="match status" value="1"/>
</dbReference>
<dbReference type="InterPro" id="IPR036779">
    <property type="entry name" value="LysM_dom_sf"/>
</dbReference>